<keyword evidence="3" id="KW-1185">Reference proteome</keyword>
<comment type="caution">
    <text evidence="2">The sequence shown here is derived from an EMBL/GenBank/DDBJ whole genome shotgun (WGS) entry which is preliminary data.</text>
</comment>
<dbReference type="Proteomes" id="UP001237642">
    <property type="component" value="Unassembled WGS sequence"/>
</dbReference>
<organism evidence="2 3">
    <name type="scientific">Heracleum sosnowskyi</name>
    <dbReference type="NCBI Taxonomy" id="360622"/>
    <lineage>
        <taxon>Eukaryota</taxon>
        <taxon>Viridiplantae</taxon>
        <taxon>Streptophyta</taxon>
        <taxon>Embryophyta</taxon>
        <taxon>Tracheophyta</taxon>
        <taxon>Spermatophyta</taxon>
        <taxon>Magnoliopsida</taxon>
        <taxon>eudicotyledons</taxon>
        <taxon>Gunneridae</taxon>
        <taxon>Pentapetalae</taxon>
        <taxon>asterids</taxon>
        <taxon>campanulids</taxon>
        <taxon>Apiales</taxon>
        <taxon>Apiaceae</taxon>
        <taxon>Apioideae</taxon>
        <taxon>apioid superclade</taxon>
        <taxon>Tordylieae</taxon>
        <taxon>Tordyliinae</taxon>
        <taxon>Heracleum</taxon>
    </lineage>
</organism>
<feature type="compositionally biased region" description="Low complexity" evidence="1">
    <location>
        <begin position="29"/>
        <end position="38"/>
    </location>
</feature>
<accession>A0AAD8GZQ0</accession>
<proteinExistence type="predicted"/>
<reference evidence="2" key="1">
    <citation type="submission" date="2023-02" db="EMBL/GenBank/DDBJ databases">
        <title>Genome of toxic invasive species Heracleum sosnowskyi carries increased number of genes despite the absence of recent whole-genome duplications.</title>
        <authorList>
            <person name="Schelkunov M."/>
            <person name="Shtratnikova V."/>
            <person name="Makarenko M."/>
            <person name="Klepikova A."/>
            <person name="Omelchenko D."/>
            <person name="Novikova G."/>
            <person name="Obukhova E."/>
            <person name="Bogdanov V."/>
            <person name="Penin A."/>
            <person name="Logacheva M."/>
        </authorList>
    </citation>
    <scope>NUCLEOTIDE SEQUENCE</scope>
    <source>
        <strain evidence="2">Hsosn_3</strain>
        <tissue evidence="2">Leaf</tissue>
    </source>
</reference>
<dbReference type="EMBL" id="JAUIZM010000011">
    <property type="protein sequence ID" value="KAK1357683.1"/>
    <property type="molecule type" value="Genomic_DNA"/>
</dbReference>
<evidence type="ECO:0000313" key="2">
    <source>
        <dbReference type="EMBL" id="KAK1357683.1"/>
    </source>
</evidence>
<name>A0AAD8GZQ0_9APIA</name>
<gene>
    <name evidence="2" type="ORF">POM88_050939</name>
</gene>
<reference evidence="2" key="2">
    <citation type="submission" date="2023-05" db="EMBL/GenBank/DDBJ databases">
        <authorList>
            <person name="Schelkunov M.I."/>
        </authorList>
    </citation>
    <scope>NUCLEOTIDE SEQUENCE</scope>
    <source>
        <strain evidence="2">Hsosn_3</strain>
        <tissue evidence="2">Leaf</tissue>
    </source>
</reference>
<feature type="compositionally biased region" description="Low complexity" evidence="1">
    <location>
        <begin position="71"/>
        <end position="87"/>
    </location>
</feature>
<feature type="region of interest" description="Disordered" evidence="1">
    <location>
        <begin position="1"/>
        <end position="109"/>
    </location>
</feature>
<dbReference type="AlphaFoldDB" id="A0AAD8GZQ0"/>
<evidence type="ECO:0000313" key="3">
    <source>
        <dbReference type="Proteomes" id="UP001237642"/>
    </source>
</evidence>
<feature type="compositionally biased region" description="Polar residues" evidence="1">
    <location>
        <begin position="39"/>
        <end position="70"/>
    </location>
</feature>
<protein>
    <submittedName>
        <fullName evidence="2">Uncharacterized protein</fullName>
    </submittedName>
</protein>
<evidence type="ECO:0000256" key="1">
    <source>
        <dbReference type="SAM" id="MobiDB-lite"/>
    </source>
</evidence>
<sequence length="151" mass="15528">MHVPALLGAADRANGCEKQVKTRPKPKTKPTSAATTDANQSQTNNASSATPSGANPSNGKASSATPSTVNASTGKTTSAKTTSAKGARPTNPNEGTQGGVLKKKADQTKVVNTPLESVNRSIGGCGLRIVARDKGCYWMQKYLPAAELKFA</sequence>